<proteinExistence type="predicted"/>
<protein>
    <submittedName>
        <fullName evidence="2">Uncharacterized protein</fullName>
    </submittedName>
</protein>
<organism evidence="2 3">
    <name type="scientific">Pyronema omphalodes (strain CBS 100304)</name>
    <name type="common">Pyronema confluens</name>
    <dbReference type="NCBI Taxonomy" id="1076935"/>
    <lineage>
        <taxon>Eukaryota</taxon>
        <taxon>Fungi</taxon>
        <taxon>Dikarya</taxon>
        <taxon>Ascomycota</taxon>
        <taxon>Pezizomycotina</taxon>
        <taxon>Pezizomycetes</taxon>
        <taxon>Pezizales</taxon>
        <taxon>Pyronemataceae</taxon>
        <taxon>Pyronema</taxon>
    </lineage>
</organism>
<name>U4LKZ6_PYROM</name>
<gene>
    <name evidence="2" type="ORF">PCON_13453</name>
</gene>
<dbReference type="Proteomes" id="UP000018144">
    <property type="component" value="Unassembled WGS sequence"/>
</dbReference>
<dbReference type="EMBL" id="HF935890">
    <property type="protein sequence ID" value="CCX32613.1"/>
    <property type="molecule type" value="Genomic_DNA"/>
</dbReference>
<keyword evidence="3" id="KW-1185">Reference proteome</keyword>
<keyword evidence="1" id="KW-1133">Transmembrane helix</keyword>
<feature type="transmembrane region" description="Helical" evidence="1">
    <location>
        <begin position="134"/>
        <end position="157"/>
    </location>
</feature>
<reference evidence="2 3" key="1">
    <citation type="journal article" date="2013" name="PLoS Genet.">
        <title>The genome and development-dependent transcriptomes of Pyronema confluens: a window into fungal evolution.</title>
        <authorList>
            <person name="Traeger S."/>
            <person name="Altegoer F."/>
            <person name="Freitag M."/>
            <person name="Gabaldon T."/>
            <person name="Kempken F."/>
            <person name="Kumar A."/>
            <person name="Marcet-Houben M."/>
            <person name="Poggeler S."/>
            <person name="Stajich J.E."/>
            <person name="Nowrousian M."/>
        </authorList>
    </citation>
    <scope>NUCLEOTIDE SEQUENCE [LARGE SCALE GENOMIC DNA]</scope>
    <source>
        <strain evidence="3">CBS 100304</strain>
        <tissue evidence="2">Vegetative mycelium</tissue>
    </source>
</reference>
<keyword evidence="1" id="KW-0812">Transmembrane</keyword>
<accession>U4LKZ6</accession>
<sequence>MMSNTTQQYISYSFQALYRILQDYSTYHTLLWWPAHCLWCRRITHLYISVLWSCYHVRPGLRRPTEMSQLRWSSYPGEAIHNLQAQRKNSQKNKPQIKFRRVLICPTDTGVSCQANFERLLERSFMWAAVTRRFLIPVHCLLEFCCFCFCVLCFVPTRCPNKMVNLVTQFRSSFLSKIYPTYTSSSFRVDAGFSVQCS</sequence>
<dbReference type="AlphaFoldDB" id="U4LKZ6"/>
<evidence type="ECO:0000313" key="3">
    <source>
        <dbReference type="Proteomes" id="UP000018144"/>
    </source>
</evidence>
<keyword evidence="1" id="KW-0472">Membrane</keyword>
<evidence type="ECO:0000313" key="2">
    <source>
        <dbReference type="EMBL" id="CCX32613.1"/>
    </source>
</evidence>
<evidence type="ECO:0000256" key="1">
    <source>
        <dbReference type="SAM" id="Phobius"/>
    </source>
</evidence>